<accession>A0A1Q5PMP7</accession>
<gene>
    <name evidence="4" type="ORF">BSR29_02915</name>
</gene>
<keyword evidence="1" id="KW-0812">Transmembrane</keyword>
<feature type="transmembrane region" description="Helical" evidence="1">
    <location>
        <begin position="726"/>
        <end position="745"/>
    </location>
</feature>
<evidence type="ECO:0000259" key="2">
    <source>
        <dbReference type="Pfam" id="PF01471"/>
    </source>
</evidence>
<name>A0A1Q5PMP7_9ACTO</name>
<dbReference type="AlphaFoldDB" id="A0A1Q5PMP7"/>
<keyword evidence="1" id="KW-1133">Transmembrane helix</keyword>
<dbReference type="SUPFAM" id="SSF47090">
    <property type="entry name" value="PGBD-like"/>
    <property type="match status" value="2"/>
</dbReference>
<feature type="domain" description="Peptidoglycan binding-like" evidence="2">
    <location>
        <begin position="268"/>
        <end position="303"/>
    </location>
</feature>
<evidence type="ECO:0000313" key="4">
    <source>
        <dbReference type="EMBL" id="OKL48824.1"/>
    </source>
</evidence>
<keyword evidence="5" id="KW-1185">Reference proteome</keyword>
<dbReference type="Gene3D" id="1.10.101.10">
    <property type="entry name" value="PGBD-like superfamily/PGBD"/>
    <property type="match status" value="1"/>
</dbReference>
<dbReference type="Proteomes" id="UP000186785">
    <property type="component" value="Unassembled WGS sequence"/>
</dbReference>
<proteinExistence type="predicted"/>
<feature type="domain" description="Rv2525c-like glycoside hydrolase-like" evidence="3">
    <location>
        <begin position="331"/>
        <end position="499"/>
    </location>
</feature>
<dbReference type="InterPro" id="IPR036365">
    <property type="entry name" value="PGBD-like_sf"/>
</dbReference>
<dbReference type="EMBL" id="MQSV01000002">
    <property type="protein sequence ID" value="OKL48824.1"/>
    <property type="molecule type" value="Genomic_DNA"/>
</dbReference>
<protein>
    <submittedName>
        <fullName evidence="4">Uncharacterized protein</fullName>
    </submittedName>
</protein>
<dbReference type="InterPro" id="IPR015020">
    <property type="entry name" value="Rv2525c-like_Glyco_Hydro-like"/>
</dbReference>
<sequence length="767" mass="82541">MPFNQRAPVDTHQVAHIYFEEFFMTDMMVLKTQQWLNKTYKGRYNFGSVTEDGATGWETINALIRALQIELGITQTVNNFGPGTTSRFKSRWPSGIAQQAAGAKDTSNVYAIIQGALWCKGYSVGSAEITTHFYGGTGAAIKKMKADMGIGGDSHVDVLTMKSLLSMDQFKLLVRHGANSSVRNIQQTLNGKYRTYTGIIPADGLYGRQMNTALIQVLQKLEGYSPSQATGNFGAGTRKNLKTVSSSSSGEWVWLASAALVCNRKAVQVTSTWDNSMANAVKSFQKDYALPVTGVVDTTTWMSLLTSKGNPDRVAKACDCATVLSARQAKDLKNAGYTHVGRYLTGTVGKERRSKALNIDEIKNITATGLSVFPIYQDGGYYSDYFSYAGQGNIDGLTAIGAAKALGFPRGTTIYFAVDFDAYEFQIDKLILPYFKRIKAAFNSAENSKAYKVGIYGPRLVCSKVTEAGYASYSFVADMSTGFSGNLGYPIPRNWAFDQFHEFTFHSSPAFPLDKDAYSGRDKATKTFDKVPYKSAHSLEYDNAFRLIDAAKKAFVQAVLEPLNLFEQLSTIHWRFDQKIPLNTFNGRDVTIVTSMVASVGIGTTSSNPNAIDIKVNNDGTLTAGTRSAISSASAKFKVKDLGTNLDFSQRITSIAASIKGGNISTSLTSSGPTNFTGSITVTSPELAPKGSGLSEHVTVTLSYEVTFHPHTSPDFHLPEVSVDGALVGVAVVALAVLFVAGAVASGGTAIPAEGALLEGLAGLAVL</sequence>
<dbReference type="InterPro" id="IPR017853">
    <property type="entry name" value="GH"/>
</dbReference>
<dbReference type="Pfam" id="PF08924">
    <property type="entry name" value="Rv2525c_GlyHyd-like"/>
    <property type="match status" value="1"/>
</dbReference>
<keyword evidence="1" id="KW-0472">Membrane</keyword>
<dbReference type="CDD" id="cd06418">
    <property type="entry name" value="GH25_BacA-like"/>
    <property type="match status" value="1"/>
</dbReference>
<dbReference type="Gene3D" id="3.20.20.80">
    <property type="entry name" value="Glycosidases"/>
    <property type="match status" value="1"/>
</dbReference>
<comment type="caution">
    <text evidence="4">The sequence shown here is derived from an EMBL/GenBank/DDBJ whole genome shotgun (WGS) entry which is preliminary data.</text>
</comment>
<evidence type="ECO:0000256" key="1">
    <source>
        <dbReference type="SAM" id="Phobius"/>
    </source>
</evidence>
<evidence type="ECO:0000313" key="5">
    <source>
        <dbReference type="Proteomes" id="UP000186785"/>
    </source>
</evidence>
<dbReference type="Pfam" id="PF01471">
    <property type="entry name" value="PG_binding_1"/>
    <property type="match status" value="1"/>
</dbReference>
<dbReference type="SUPFAM" id="SSF51445">
    <property type="entry name" value="(Trans)glycosidases"/>
    <property type="match status" value="1"/>
</dbReference>
<dbReference type="InterPro" id="IPR036366">
    <property type="entry name" value="PGBDSf"/>
</dbReference>
<reference evidence="4 5" key="1">
    <citation type="submission" date="2016-11" db="EMBL/GenBank/DDBJ databases">
        <title>Actinomyces gypaetusis sp. nov. isolated from the vulture Gypaetus barbatus in Qinghai Tibet Plateau China.</title>
        <authorList>
            <person name="Meng X."/>
        </authorList>
    </citation>
    <scope>NUCLEOTIDE SEQUENCE [LARGE SCALE GENOMIC DNA]</scope>
    <source>
        <strain evidence="4 5">VUL4_2</strain>
    </source>
</reference>
<organism evidence="4 5">
    <name type="scientific">Boudabousia liubingyangii</name>
    <dbReference type="NCBI Taxonomy" id="1921764"/>
    <lineage>
        <taxon>Bacteria</taxon>
        <taxon>Bacillati</taxon>
        <taxon>Actinomycetota</taxon>
        <taxon>Actinomycetes</taxon>
        <taxon>Actinomycetales</taxon>
        <taxon>Actinomycetaceae</taxon>
        <taxon>Boudabousia</taxon>
    </lineage>
</organism>
<evidence type="ECO:0000259" key="3">
    <source>
        <dbReference type="Pfam" id="PF08924"/>
    </source>
</evidence>
<dbReference type="InterPro" id="IPR002477">
    <property type="entry name" value="Peptidoglycan-bd-like"/>
</dbReference>